<evidence type="ECO:0000259" key="5">
    <source>
        <dbReference type="PROSITE" id="PS01124"/>
    </source>
</evidence>
<protein>
    <submittedName>
        <fullName evidence="7">Putative regulatory protein</fullName>
    </submittedName>
</protein>
<dbReference type="PANTHER" id="PTHR43280:SF31">
    <property type="entry name" value="TRANSCRIPTIONAL REGULATORY PROTEIN"/>
    <property type="match status" value="1"/>
</dbReference>
<feature type="domain" description="HTH araC/xylS-type" evidence="5">
    <location>
        <begin position="64"/>
        <end position="168"/>
    </location>
</feature>
<evidence type="ECO:0000313" key="7">
    <source>
        <dbReference type="EMBL" id="EAR12647.1"/>
    </source>
</evidence>
<keyword evidence="3" id="KW-0804">Transcription</keyword>
<dbReference type="HOGENOM" id="CLU_823514_0_0_10"/>
<dbReference type="InterPro" id="IPR018060">
    <property type="entry name" value="HTH_AraC"/>
</dbReference>
<dbReference type="GO" id="GO:0003700">
    <property type="term" value="F:DNA-binding transcription factor activity"/>
    <property type="evidence" value="ECO:0007669"/>
    <property type="project" value="InterPro"/>
</dbReference>
<dbReference type="PROSITE" id="PS01124">
    <property type="entry name" value="HTH_ARAC_FAMILY_2"/>
    <property type="match status" value="1"/>
</dbReference>
<evidence type="ECO:0000256" key="4">
    <source>
        <dbReference type="PROSITE-ProRule" id="PRU00169"/>
    </source>
</evidence>
<dbReference type="Proteomes" id="UP000003053">
    <property type="component" value="Unassembled WGS sequence"/>
</dbReference>
<dbReference type="PANTHER" id="PTHR43280">
    <property type="entry name" value="ARAC-FAMILY TRANSCRIPTIONAL REGULATOR"/>
    <property type="match status" value="1"/>
</dbReference>
<evidence type="ECO:0000259" key="6">
    <source>
        <dbReference type="PROSITE" id="PS50110"/>
    </source>
</evidence>
<keyword evidence="2" id="KW-0238">DNA-binding</keyword>
<accession>A4BZQ4</accession>
<dbReference type="AlphaFoldDB" id="A4BZQ4"/>
<dbReference type="InterPro" id="IPR011006">
    <property type="entry name" value="CheY-like_superfamily"/>
</dbReference>
<dbReference type="OrthoDB" id="952277at2"/>
<dbReference type="Pfam" id="PF00072">
    <property type="entry name" value="Response_reg"/>
    <property type="match status" value="1"/>
</dbReference>
<dbReference type="InterPro" id="IPR001789">
    <property type="entry name" value="Sig_transdc_resp-reg_receiver"/>
</dbReference>
<organism evidence="7 8">
    <name type="scientific">Polaribacter irgensii 23-P</name>
    <dbReference type="NCBI Taxonomy" id="313594"/>
    <lineage>
        <taxon>Bacteria</taxon>
        <taxon>Pseudomonadati</taxon>
        <taxon>Bacteroidota</taxon>
        <taxon>Flavobacteriia</taxon>
        <taxon>Flavobacteriales</taxon>
        <taxon>Flavobacteriaceae</taxon>
    </lineage>
</organism>
<dbReference type="SUPFAM" id="SSF52172">
    <property type="entry name" value="CheY-like"/>
    <property type="match status" value="1"/>
</dbReference>
<gene>
    <name evidence="7" type="ORF">PI23P_08475</name>
</gene>
<dbReference type="Pfam" id="PF12833">
    <property type="entry name" value="HTH_18"/>
    <property type="match status" value="1"/>
</dbReference>
<name>A4BZQ4_9FLAO</name>
<dbReference type="InterPro" id="IPR009057">
    <property type="entry name" value="Homeodomain-like_sf"/>
</dbReference>
<evidence type="ECO:0000256" key="3">
    <source>
        <dbReference type="ARBA" id="ARBA00023163"/>
    </source>
</evidence>
<dbReference type="eggNOG" id="COG2207">
    <property type="taxonomic scope" value="Bacteria"/>
</dbReference>
<dbReference type="Gene3D" id="3.40.50.2300">
    <property type="match status" value="1"/>
</dbReference>
<dbReference type="EMBL" id="AAOG01000002">
    <property type="protein sequence ID" value="EAR12647.1"/>
    <property type="molecule type" value="Genomic_DNA"/>
</dbReference>
<keyword evidence="1" id="KW-0805">Transcription regulation</keyword>
<dbReference type="SMART" id="SM00448">
    <property type="entry name" value="REC"/>
    <property type="match status" value="1"/>
</dbReference>
<dbReference type="GO" id="GO:0043565">
    <property type="term" value="F:sequence-specific DNA binding"/>
    <property type="evidence" value="ECO:0007669"/>
    <property type="project" value="InterPro"/>
</dbReference>
<sequence>MVSTRCKIAVKEELTKLGLHFNIIGLGEVDVMEDISGKYREQLRIGLSNIGLELMDDSRAILIEKIKNIVIESVHHSTASVKINFSHYLSDKLNHDYPYLASLFSEVQGTTIEQFLISHKIEKAKELLTYGELTITQIAFRLKYSSVAHLSSQFKKVVGISPSQFLKLKNIRRKPLEEIGKYPNSSSLEMLNGAREKNKIKLFLVDDDPIFLKLLELQFIEHGGFIIKTFTTGELCIASLSEDPHIIILDYHLNSVVKTAMTGLETLDKIKYLDDKIPAIMLSSQDKIEVAVDCLHHKAVDYVVKNETAFLRLKKIITTILTYNKMEKQLNWFEDRM</sequence>
<dbReference type="STRING" id="313594.PI23P_08475"/>
<dbReference type="SUPFAM" id="SSF46689">
    <property type="entry name" value="Homeodomain-like"/>
    <property type="match status" value="1"/>
</dbReference>
<dbReference type="Gene3D" id="1.10.10.60">
    <property type="entry name" value="Homeodomain-like"/>
    <property type="match status" value="1"/>
</dbReference>
<feature type="domain" description="Response regulatory" evidence="6">
    <location>
        <begin position="201"/>
        <end position="320"/>
    </location>
</feature>
<reference evidence="7 8" key="1">
    <citation type="submission" date="2006-02" db="EMBL/GenBank/DDBJ databases">
        <authorList>
            <person name="Murray A."/>
            <person name="Staley J."/>
            <person name="Ferriera S."/>
            <person name="Johnson J."/>
            <person name="Kravitz S."/>
            <person name="Halpern A."/>
            <person name="Remington K."/>
            <person name="Beeson K."/>
            <person name="Tran B."/>
            <person name="Rogers Y.-H."/>
            <person name="Friedman R."/>
            <person name="Venter J.C."/>
        </authorList>
    </citation>
    <scope>NUCLEOTIDE SEQUENCE [LARGE SCALE GENOMIC DNA]</scope>
    <source>
        <strain evidence="7 8">23-P</strain>
    </source>
</reference>
<dbReference type="CDD" id="cd00156">
    <property type="entry name" value="REC"/>
    <property type="match status" value="1"/>
</dbReference>
<feature type="modified residue" description="4-aspartylphosphate" evidence="4">
    <location>
        <position position="250"/>
    </location>
</feature>
<comment type="caution">
    <text evidence="7">The sequence shown here is derived from an EMBL/GenBank/DDBJ whole genome shotgun (WGS) entry which is preliminary data.</text>
</comment>
<evidence type="ECO:0000256" key="2">
    <source>
        <dbReference type="ARBA" id="ARBA00023125"/>
    </source>
</evidence>
<dbReference type="SMART" id="SM00342">
    <property type="entry name" value="HTH_ARAC"/>
    <property type="match status" value="1"/>
</dbReference>
<dbReference type="GO" id="GO:0000160">
    <property type="term" value="P:phosphorelay signal transduction system"/>
    <property type="evidence" value="ECO:0007669"/>
    <property type="project" value="InterPro"/>
</dbReference>
<keyword evidence="8" id="KW-1185">Reference proteome</keyword>
<dbReference type="PROSITE" id="PS50110">
    <property type="entry name" value="RESPONSE_REGULATORY"/>
    <property type="match status" value="1"/>
</dbReference>
<proteinExistence type="predicted"/>
<dbReference type="eggNOG" id="COG0745">
    <property type="taxonomic scope" value="Bacteria"/>
</dbReference>
<evidence type="ECO:0000313" key="8">
    <source>
        <dbReference type="Proteomes" id="UP000003053"/>
    </source>
</evidence>
<keyword evidence="4" id="KW-0597">Phosphoprotein</keyword>
<evidence type="ECO:0000256" key="1">
    <source>
        <dbReference type="ARBA" id="ARBA00023015"/>
    </source>
</evidence>